<dbReference type="Pfam" id="PF03232">
    <property type="entry name" value="COQ7"/>
    <property type="match status" value="1"/>
</dbReference>
<dbReference type="PANTHER" id="PTHR11237:SF4">
    <property type="entry name" value="5-DEMETHOXYUBIQUINONE HYDROXYLASE, MITOCHONDRIAL"/>
    <property type="match status" value="1"/>
</dbReference>
<proteinExistence type="inferred from homology"/>
<sequence length="209" mass="22588">MTHAMDSLLEAADSALRALFAKPHAVRPVPQAPGPKEELSPAEKRHAAALMRVNHVGEICAQALYTAQAATTRDAKLRAELLHAASEETDHLAWTAQRLEALGDRPSLLNPLWYAGAFGLGLVAGRMGDPFSLGFVAETERQVEAHLDGHLQRLPAKDGASRAIVAQMKEDEARHARWAMDEGAVELPPPARALMRAAARVMTTVAHHI</sequence>
<evidence type="ECO:0000256" key="5">
    <source>
        <dbReference type="ARBA" id="ARBA00023002"/>
    </source>
</evidence>
<evidence type="ECO:0000256" key="8">
    <source>
        <dbReference type="ARBA" id="ARBA00023136"/>
    </source>
</evidence>
<feature type="binding site" evidence="9">
    <location>
        <position position="58"/>
    </location>
    <ligand>
        <name>Fe cation</name>
        <dbReference type="ChEBI" id="CHEBI:24875"/>
        <label>1</label>
    </ligand>
</feature>
<keyword evidence="7 9" id="KW-0503">Monooxygenase</keyword>
<evidence type="ECO:0000256" key="3">
    <source>
        <dbReference type="ARBA" id="ARBA00022688"/>
    </source>
</evidence>
<evidence type="ECO:0000313" key="11">
    <source>
        <dbReference type="Proteomes" id="UP001212602"/>
    </source>
</evidence>
<dbReference type="AlphaFoldDB" id="A0AAE3N7Z4"/>
<gene>
    <name evidence="9 10" type="primary">coq7</name>
    <name evidence="10" type="ORF">PGB34_10330</name>
</gene>
<accession>A0AAE3N7Z4</accession>
<comment type="function">
    <text evidence="9">Catalyzes the hydroxylation of 2-nonaprenyl-3-methyl-6-methoxy-1,4-benzoquinol during ubiquinone biosynthesis.</text>
</comment>
<dbReference type="CDD" id="cd01042">
    <property type="entry name" value="DMQH"/>
    <property type="match status" value="1"/>
</dbReference>
<dbReference type="RefSeq" id="WP_271427993.1">
    <property type="nucleotide sequence ID" value="NZ_JAQIPB010000003.1"/>
</dbReference>
<protein>
    <recommendedName>
        <fullName evidence="9">3-demethoxyubiquinol 3-hydroxylase</fullName>
        <shortName evidence="9">DMQ hydroxylase</shortName>
        <ecNumber evidence="9">1.14.99.60</ecNumber>
    </recommendedName>
    <alternativeName>
        <fullName evidence="9">2-nonaprenyl-3-methyl-6-methoxy-1,4-benzoquinol hydroxylase</fullName>
    </alternativeName>
</protein>
<dbReference type="Proteomes" id="UP001212602">
    <property type="component" value="Unassembled WGS sequence"/>
</dbReference>
<keyword evidence="3 9" id="KW-0831">Ubiquinone biosynthesis</keyword>
<dbReference type="HAMAP" id="MF_01658">
    <property type="entry name" value="COQ7"/>
    <property type="match status" value="1"/>
</dbReference>
<organism evidence="10 11">
    <name type="scientific">Xenophilus arseniciresistens</name>
    <dbReference type="NCBI Taxonomy" id="1283306"/>
    <lineage>
        <taxon>Bacteria</taxon>
        <taxon>Pseudomonadati</taxon>
        <taxon>Pseudomonadota</taxon>
        <taxon>Betaproteobacteria</taxon>
        <taxon>Burkholderiales</taxon>
        <taxon>Comamonadaceae</taxon>
        <taxon>Xenophilus</taxon>
    </lineage>
</organism>
<dbReference type="InterPro" id="IPR047809">
    <property type="entry name" value="COQ7_proteobact"/>
</dbReference>
<dbReference type="SUPFAM" id="SSF47240">
    <property type="entry name" value="Ferritin-like"/>
    <property type="match status" value="1"/>
</dbReference>
<evidence type="ECO:0000256" key="4">
    <source>
        <dbReference type="ARBA" id="ARBA00022723"/>
    </source>
</evidence>
<keyword evidence="8 9" id="KW-0472">Membrane</keyword>
<dbReference type="EC" id="1.14.99.60" evidence="9"/>
<keyword evidence="11" id="KW-1185">Reference proteome</keyword>
<dbReference type="GO" id="GO:0046872">
    <property type="term" value="F:metal ion binding"/>
    <property type="evidence" value="ECO:0007669"/>
    <property type="project" value="UniProtKB-KW"/>
</dbReference>
<feature type="binding site" evidence="9">
    <location>
        <position position="88"/>
    </location>
    <ligand>
        <name>Fe cation</name>
        <dbReference type="ChEBI" id="CHEBI:24875"/>
        <label>2</label>
    </ligand>
</feature>
<keyword evidence="6 9" id="KW-0408">Iron</keyword>
<dbReference type="InterPro" id="IPR011566">
    <property type="entry name" value="Ubq_synth_Coq7"/>
</dbReference>
<name>A0AAE3N7Z4_9BURK</name>
<keyword evidence="4 9" id="KW-0479">Metal-binding</keyword>
<dbReference type="PANTHER" id="PTHR11237">
    <property type="entry name" value="COENZYME Q10 BIOSYNTHESIS PROTEIN 7"/>
    <property type="match status" value="1"/>
</dbReference>
<evidence type="ECO:0000313" key="10">
    <source>
        <dbReference type="EMBL" id="MDA7416761.1"/>
    </source>
</evidence>
<feature type="binding site" evidence="9">
    <location>
        <position position="172"/>
    </location>
    <ligand>
        <name>Fe cation</name>
        <dbReference type="ChEBI" id="CHEBI:24875"/>
        <label>2</label>
    </ligand>
</feature>
<comment type="similarity">
    <text evidence="9">Belongs to the COQ7 family.</text>
</comment>
<keyword evidence="2 9" id="KW-1003">Cell membrane</keyword>
<comment type="pathway">
    <text evidence="1 9">Cofactor biosynthesis; ubiquinone biosynthesis.</text>
</comment>
<dbReference type="GO" id="GO:0006744">
    <property type="term" value="P:ubiquinone biosynthetic process"/>
    <property type="evidence" value="ECO:0007669"/>
    <property type="project" value="UniProtKB-UniRule"/>
</dbReference>
<dbReference type="EMBL" id="JAQIPB010000003">
    <property type="protein sequence ID" value="MDA7416761.1"/>
    <property type="molecule type" value="Genomic_DNA"/>
</dbReference>
<dbReference type="InterPro" id="IPR012347">
    <property type="entry name" value="Ferritin-like"/>
</dbReference>
<comment type="caution">
    <text evidence="10">The sequence shown here is derived from an EMBL/GenBank/DDBJ whole genome shotgun (WGS) entry which is preliminary data.</text>
</comment>
<evidence type="ECO:0000256" key="1">
    <source>
        <dbReference type="ARBA" id="ARBA00004749"/>
    </source>
</evidence>
<dbReference type="GO" id="GO:0005886">
    <property type="term" value="C:plasma membrane"/>
    <property type="evidence" value="ECO:0007669"/>
    <property type="project" value="UniProtKB-SubCell"/>
</dbReference>
<reference evidence="10" key="1">
    <citation type="submission" date="2023-01" db="EMBL/GenBank/DDBJ databases">
        <title>Xenophilus mangrovi sp. nov., isolated from soil of Mangrove nature reserve.</title>
        <authorList>
            <person name="Xu S."/>
            <person name="Liu Z."/>
            <person name="Xu Y."/>
        </authorList>
    </citation>
    <scope>NUCLEOTIDE SEQUENCE</scope>
    <source>
        <strain evidence="10">YW8</strain>
    </source>
</reference>
<feature type="binding site" evidence="9">
    <location>
        <position position="88"/>
    </location>
    <ligand>
        <name>Fe cation</name>
        <dbReference type="ChEBI" id="CHEBI:24875"/>
        <label>1</label>
    </ligand>
</feature>
<comment type="cofactor">
    <cofactor evidence="9">
        <name>Fe cation</name>
        <dbReference type="ChEBI" id="CHEBI:24875"/>
    </cofactor>
    <text evidence="9">Binds 2 iron ions per subunit.</text>
</comment>
<evidence type="ECO:0000256" key="6">
    <source>
        <dbReference type="ARBA" id="ARBA00023004"/>
    </source>
</evidence>
<dbReference type="InterPro" id="IPR009078">
    <property type="entry name" value="Ferritin-like_SF"/>
</dbReference>
<feature type="binding site" evidence="9">
    <location>
        <position position="172"/>
    </location>
    <ligand>
        <name>Fe cation</name>
        <dbReference type="ChEBI" id="CHEBI:24875"/>
        <label>1</label>
    </ligand>
</feature>
<comment type="subcellular location">
    <subcellularLocation>
        <location evidence="9">Cell membrane</location>
        <topology evidence="9">Peripheral membrane protein</topology>
    </subcellularLocation>
</comment>
<comment type="catalytic activity">
    <reaction evidence="9">
        <text>a 5-methoxy-2-methyl-3-(all-trans-polyprenyl)benzene-1,4-diol + AH2 + O2 = a 3-demethylubiquinol + A + H2O</text>
        <dbReference type="Rhea" id="RHEA:50908"/>
        <dbReference type="Rhea" id="RHEA-COMP:10859"/>
        <dbReference type="Rhea" id="RHEA-COMP:10914"/>
        <dbReference type="ChEBI" id="CHEBI:13193"/>
        <dbReference type="ChEBI" id="CHEBI:15377"/>
        <dbReference type="ChEBI" id="CHEBI:15379"/>
        <dbReference type="ChEBI" id="CHEBI:17499"/>
        <dbReference type="ChEBI" id="CHEBI:84167"/>
        <dbReference type="ChEBI" id="CHEBI:84422"/>
        <dbReference type="EC" id="1.14.99.60"/>
    </reaction>
</comment>
<feature type="binding site" evidence="9">
    <location>
        <position position="91"/>
    </location>
    <ligand>
        <name>Fe cation</name>
        <dbReference type="ChEBI" id="CHEBI:24875"/>
        <label>1</label>
    </ligand>
</feature>
<feature type="binding site" evidence="9">
    <location>
        <position position="140"/>
    </location>
    <ligand>
        <name>Fe cation</name>
        <dbReference type="ChEBI" id="CHEBI:24875"/>
        <label>2</label>
    </ligand>
</feature>
<feature type="binding site" evidence="9">
    <location>
        <position position="175"/>
    </location>
    <ligand>
        <name>Fe cation</name>
        <dbReference type="ChEBI" id="CHEBI:24875"/>
        <label>2</label>
    </ligand>
</feature>
<evidence type="ECO:0000256" key="2">
    <source>
        <dbReference type="ARBA" id="ARBA00022475"/>
    </source>
</evidence>
<evidence type="ECO:0000256" key="7">
    <source>
        <dbReference type="ARBA" id="ARBA00023033"/>
    </source>
</evidence>
<keyword evidence="5 9" id="KW-0560">Oxidoreductase</keyword>
<dbReference type="GO" id="GO:0008682">
    <property type="term" value="F:3-demethoxyubiquinol 3-hydroxylase activity"/>
    <property type="evidence" value="ECO:0007669"/>
    <property type="project" value="UniProtKB-EC"/>
</dbReference>
<dbReference type="Gene3D" id="1.20.1260.10">
    <property type="match status" value="1"/>
</dbReference>
<evidence type="ECO:0000256" key="9">
    <source>
        <dbReference type="HAMAP-Rule" id="MF_01658"/>
    </source>
</evidence>
<dbReference type="NCBIfam" id="NF033656">
    <property type="entry name" value="DMQ_monoox_COQ7"/>
    <property type="match status" value="1"/>
</dbReference>